<gene>
    <name evidence="1" type="ORF">QWI33_27455</name>
</gene>
<accession>A0ABT7YY16</accession>
<evidence type="ECO:0000313" key="1">
    <source>
        <dbReference type="EMBL" id="MDN3243482.1"/>
    </source>
</evidence>
<sequence length="293" mass="31972">MHDPLTLSQTVPLILGGRTVAEYVWRPHLPNTLSPRPFLHPVRTLTGTTVTEAMPPDHRHHLGAGLAVPDAGGANFWGGRTYVRDQGSTLLPNHGTQRHHRWETRTDTDLTHELHWIGPDQTTLLHEHRRITARPLDHHAWALDFRYTLRNLTAAPLDFSSPGAKGRTGAGYGGFFWRAPLGNGDTTILGPDRNGIAHLHGSTVPWLALRNSGPAPWTLILINPETEREPWFVRGDDYLGAGPALAWTKPLTAAPGNGPTRRIITVIADGDLSPQAIKALVEAAAASPAPREA</sequence>
<dbReference type="Pfam" id="PF14100">
    <property type="entry name" value="DUF6807"/>
    <property type="match status" value="1"/>
</dbReference>
<comment type="caution">
    <text evidence="1">The sequence shown here is derived from an EMBL/GenBank/DDBJ whole genome shotgun (WGS) entry which is preliminary data.</text>
</comment>
<organism evidence="1 2">
    <name type="scientific">Glycomyces tritici</name>
    <dbReference type="NCBI Taxonomy" id="2665176"/>
    <lineage>
        <taxon>Bacteria</taxon>
        <taxon>Bacillati</taxon>
        <taxon>Actinomycetota</taxon>
        <taxon>Actinomycetes</taxon>
        <taxon>Glycomycetales</taxon>
        <taxon>Glycomycetaceae</taxon>
        <taxon>Glycomyces</taxon>
    </lineage>
</organism>
<dbReference type="Proteomes" id="UP001171902">
    <property type="component" value="Unassembled WGS sequence"/>
</dbReference>
<dbReference type="RefSeq" id="WP_289959883.1">
    <property type="nucleotide sequence ID" value="NZ_JAUEMJ010000013.1"/>
</dbReference>
<keyword evidence="2" id="KW-1185">Reference proteome</keyword>
<reference evidence="1" key="1">
    <citation type="submission" date="2023-06" db="EMBL/GenBank/DDBJ databases">
        <title>Gycomyces niveus sp.nov., a novel actinomycete isolated from soil in Shouguang.</title>
        <authorList>
            <person name="Yang X."/>
            <person name="Zhao J."/>
        </authorList>
    </citation>
    <scope>NUCLEOTIDE SEQUENCE</scope>
    <source>
        <strain evidence="1">NEAU C2</strain>
    </source>
</reference>
<evidence type="ECO:0000313" key="2">
    <source>
        <dbReference type="Proteomes" id="UP001171902"/>
    </source>
</evidence>
<dbReference type="EMBL" id="JAUEMJ010000013">
    <property type="protein sequence ID" value="MDN3243482.1"/>
    <property type="molecule type" value="Genomic_DNA"/>
</dbReference>
<name>A0ABT7YY16_9ACTN</name>
<protein>
    <submittedName>
        <fullName evidence="1">PmoA family protein</fullName>
    </submittedName>
</protein>
<dbReference type="InterPro" id="IPR029475">
    <property type="entry name" value="DUF6807"/>
</dbReference>
<proteinExistence type="predicted"/>